<protein>
    <submittedName>
        <fullName evidence="2 3">Uncharacterized protein</fullName>
    </submittedName>
</protein>
<dbReference type="GeneID" id="17312230"/>
<reference evidence="2 4" key="1">
    <citation type="journal article" date="2012" name="Nature">
        <title>Algal genomes reveal evolutionary mosaicism and the fate of nucleomorphs.</title>
        <authorList>
            <consortium name="DOE Joint Genome Institute"/>
            <person name="Curtis B.A."/>
            <person name="Tanifuji G."/>
            <person name="Burki F."/>
            <person name="Gruber A."/>
            <person name="Irimia M."/>
            <person name="Maruyama S."/>
            <person name="Arias M.C."/>
            <person name="Ball S.G."/>
            <person name="Gile G.H."/>
            <person name="Hirakawa Y."/>
            <person name="Hopkins J.F."/>
            <person name="Kuo A."/>
            <person name="Rensing S.A."/>
            <person name="Schmutz J."/>
            <person name="Symeonidi A."/>
            <person name="Elias M."/>
            <person name="Eveleigh R.J."/>
            <person name="Herman E.K."/>
            <person name="Klute M.J."/>
            <person name="Nakayama T."/>
            <person name="Obornik M."/>
            <person name="Reyes-Prieto A."/>
            <person name="Armbrust E.V."/>
            <person name="Aves S.J."/>
            <person name="Beiko R.G."/>
            <person name="Coutinho P."/>
            <person name="Dacks J.B."/>
            <person name="Durnford D.G."/>
            <person name="Fast N.M."/>
            <person name="Green B.R."/>
            <person name="Grisdale C.J."/>
            <person name="Hempel F."/>
            <person name="Henrissat B."/>
            <person name="Hoppner M.P."/>
            <person name="Ishida K."/>
            <person name="Kim E."/>
            <person name="Koreny L."/>
            <person name="Kroth P.G."/>
            <person name="Liu Y."/>
            <person name="Malik S.B."/>
            <person name="Maier U.G."/>
            <person name="McRose D."/>
            <person name="Mock T."/>
            <person name="Neilson J.A."/>
            <person name="Onodera N.T."/>
            <person name="Poole A.M."/>
            <person name="Pritham E.J."/>
            <person name="Richards T.A."/>
            <person name="Rocap G."/>
            <person name="Roy S.W."/>
            <person name="Sarai C."/>
            <person name="Schaack S."/>
            <person name="Shirato S."/>
            <person name="Slamovits C.H."/>
            <person name="Spencer D.F."/>
            <person name="Suzuki S."/>
            <person name="Worden A.Z."/>
            <person name="Zauner S."/>
            <person name="Barry K."/>
            <person name="Bell C."/>
            <person name="Bharti A.K."/>
            <person name="Crow J.A."/>
            <person name="Grimwood J."/>
            <person name="Kramer R."/>
            <person name="Lindquist E."/>
            <person name="Lucas S."/>
            <person name="Salamov A."/>
            <person name="McFadden G.I."/>
            <person name="Lane C.E."/>
            <person name="Keeling P.J."/>
            <person name="Gray M.W."/>
            <person name="Grigoriev I.V."/>
            <person name="Archibald J.M."/>
        </authorList>
    </citation>
    <scope>NUCLEOTIDE SEQUENCE</scope>
    <source>
        <strain evidence="2 4">CCMP2712</strain>
    </source>
</reference>
<organism evidence="2">
    <name type="scientific">Guillardia theta (strain CCMP2712)</name>
    <name type="common">Cryptophyte</name>
    <dbReference type="NCBI Taxonomy" id="905079"/>
    <lineage>
        <taxon>Eukaryota</taxon>
        <taxon>Cryptophyceae</taxon>
        <taxon>Pyrenomonadales</taxon>
        <taxon>Geminigeraceae</taxon>
        <taxon>Guillardia</taxon>
    </lineage>
</organism>
<feature type="compositionally biased region" description="Low complexity" evidence="1">
    <location>
        <begin position="193"/>
        <end position="218"/>
    </location>
</feature>
<evidence type="ECO:0000313" key="2">
    <source>
        <dbReference type="EMBL" id="EKX55551.1"/>
    </source>
</evidence>
<dbReference type="AlphaFoldDB" id="L1K3Z6"/>
<dbReference type="Proteomes" id="UP000011087">
    <property type="component" value="Unassembled WGS sequence"/>
</dbReference>
<name>L1K3Z6_GUITC</name>
<accession>L1K3Z6</accession>
<evidence type="ECO:0000313" key="3">
    <source>
        <dbReference type="EnsemblProtists" id="EKX55551"/>
    </source>
</evidence>
<sequence>MKDIVVAVFPVPGGPRIQPKHPALHTLSSACAELIESRNDPSTQKSLFASLCPTRSRFKALSFVELLLLCSERYEPASQDQTLGGSALQEGPFALLYSSGNIVSSVITIEPSAALVIDGGLTIDIPIDGSKEMCSQILQNVQMVVVSDLLNFNATPEGLGNCSMGSVGNCSCAATIYHFSTYAVANAYYTSPTTDSGTTNTNSPGSDTTTTTTTTTSTEDSGSLKNGSPATTSFKVKRKTGGEAELTNVQGMMLLSVMMSLGAMRVYK</sequence>
<dbReference type="HOGENOM" id="CLU_1039912_0_0_1"/>
<dbReference type="KEGG" id="gtt:GUITHDRAFT_99326"/>
<reference evidence="4" key="2">
    <citation type="submission" date="2012-11" db="EMBL/GenBank/DDBJ databases">
        <authorList>
            <person name="Kuo A."/>
            <person name="Curtis B.A."/>
            <person name="Tanifuji G."/>
            <person name="Burki F."/>
            <person name="Gruber A."/>
            <person name="Irimia M."/>
            <person name="Maruyama S."/>
            <person name="Arias M.C."/>
            <person name="Ball S.G."/>
            <person name="Gile G.H."/>
            <person name="Hirakawa Y."/>
            <person name="Hopkins J.F."/>
            <person name="Rensing S.A."/>
            <person name="Schmutz J."/>
            <person name="Symeonidi A."/>
            <person name="Elias M."/>
            <person name="Eveleigh R.J."/>
            <person name="Herman E.K."/>
            <person name="Klute M.J."/>
            <person name="Nakayama T."/>
            <person name="Obornik M."/>
            <person name="Reyes-Prieto A."/>
            <person name="Armbrust E.V."/>
            <person name="Aves S.J."/>
            <person name="Beiko R.G."/>
            <person name="Coutinho P."/>
            <person name="Dacks J.B."/>
            <person name="Durnford D.G."/>
            <person name="Fast N.M."/>
            <person name="Green B.R."/>
            <person name="Grisdale C."/>
            <person name="Hempe F."/>
            <person name="Henrissat B."/>
            <person name="Hoppner M.P."/>
            <person name="Ishida K.-I."/>
            <person name="Kim E."/>
            <person name="Koreny L."/>
            <person name="Kroth P.G."/>
            <person name="Liu Y."/>
            <person name="Malik S.-B."/>
            <person name="Maier U.G."/>
            <person name="McRose D."/>
            <person name="Mock T."/>
            <person name="Neilson J.A."/>
            <person name="Onodera N.T."/>
            <person name="Poole A.M."/>
            <person name="Pritham E.J."/>
            <person name="Richards T.A."/>
            <person name="Rocap G."/>
            <person name="Roy S.W."/>
            <person name="Sarai C."/>
            <person name="Schaack S."/>
            <person name="Shirato S."/>
            <person name="Slamovits C.H."/>
            <person name="Spencer D.F."/>
            <person name="Suzuki S."/>
            <person name="Worden A.Z."/>
            <person name="Zauner S."/>
            <person name="Barry K."/>
            <person name="Bell C."/>
            <person name="Bharti A.K."/>
            <person name="Crow J.A."/>
            <person name="Grimwood J."/>
            <person name="Kramer R."/>
            <person name="Lindquist E."/>
            <person name="Lucas S."/>
            <person name="Salamov A."/>
            <person name="McFadden G.I."/>
            <person name="Lane C.E."/>
            <person name="Keeling P.J."/>
            <person name="Gray M.W."/>
            <person name="Grigoriev I.V."/>
            <person name="Archibald J.M."/>
        </authorList>
    </citation>
    <scope>NUCLEOTIDE SEQUENCE</scope>
    <source>
        <strain evidence="4">CCMP2712</strain>
    </source>
</reference>
<gene>
    <name evidence="2" type="ORF">GUITHDRAFT_99326</name>
</gene>
<dbReference type="PaxDb" id="55529-EKX55551"/>
<keyword evidence="4" id="KW-1185">Reference proteome</keyword>
<evidence type="ECO:0000313" key="4">
    <source>
        <dbReference type="Proteomes" id="UP000011087"/>
    </source>
</evidence>
<dbReference type="PROSITE" id="PS51257">
    <property type="entry name" value="PROKAR_LIPOPROTEIN"/>
    <property type="match status" value="1"/>
</dbReference>
<reference evidence="3" key="3">
    <citation type="submission" date="2015-06" db="UniProtKB">
        <authorList>
            <consortium name="EnsemblProtists"/>
        </authorList>
    </citation>
    <scope>IDENTIFICATION</scope>
</reference>
<feature type="compositionally biased region" description="Polar residues" evidence="1">
    <location>
        <begin position="219"/>
        <end position="234"/>
    </location>
</feature>
<feature type="region of interest" description="Disordered" evidence="1">
    <location>
        <begin position="193"/>
        <end position="239"/>
    </location>
</feature>
<proteinExistence type="predicted"/>
<dbReference type="RefSeq" id="XP_005842531.1">
    <property type="nucleotide sequence ID" value="XM_005842474.1"/>
</dbReference>
<dbReference type="EMBL" id="JH992965">
    <property type="protein sequence ID" value="EKX55551.1"/>
    <property type="molecule type" value="Genomic_DNA"/>
</dbReference>
<dbReference type="EnsemblProtists" id="EKX55551">
    <property type="protein sequence ID" value="EKX55551"/>
    <property type="gene ID" value="GUITHDRAFT_99326"/>
</dbReference>
<evidence type="ECO:0000256" key="1">
    <source>
        <dbReference type="SAM" id="MobiDB-lite"/>
    </source>
</evidence>